<dbReference type="EMBL" id="CP002293">
    <property type="protein sequence ID" value="ADP75885.1"/>
    <property type="molecule type" value="Genomic_DNA"/>
</dbReference>
<organism evidence="1">
    <name type="scientific">Geobacillus sp. (strain Y4.1MC1)</name>
    <dbReference type="NCBI Taxonomy" id="581103"/>
    <lineage>
        <taxon>Bacteria</taxon>
        <taxon>Bacillati</taxon>
        <taxon>Bacillota</taxon>
        <taxon>Bacilli</taxon>
        <taxon>Bacillales</taxon>
        <taxon>Anoxybacillaceae</taxon>
        <taxon>Geobacillus</taxon>
    </lineage>
</organism>
<dbReference type="AlphaFoldDB" id="A0A7U3YHH5"/>
<sequence length="77" mass="8631">MLVQRSGGERIRTYRVDTNRLKVDESESRMLTEGFAAAIIVKPEIHASAGYIKSGGYPYGQYHSSSNSDWTCSSYHI</sequence>
<reference evidence="1" key="1">
    <citation type="submission" date="2010-10" db="EMBL/GenBank/DDBJ databases">
        <title>Complete sequence of chromosome of Geobacillus sp. Y4.1MC1.</title>
        <authorList>
            <consortium name="US DOE Joint Genome Institute"/>
            <person name="Lucas S."/>
            <person name="Copeland A."/>
            <person name="Lapidus A."/>
            <person name="Cheng J.-F."/>
            <person name="Bruce D."/>
            <person name="Goodwin L."/>
            <person name="Pitluck S."/>
            <person name="Chertkov O."/>
            <person name="Zhang X."/>
            <person name="Detter J.C."/>
            <person name="Han C."/>
            <person name="Tapia R."/>
            <person name="Land M."/>
            <person name="Hauser L."/>
            <person name="Jeffries C."/>
            <person name="Kyrpides N."/>
            <person name="Ivanova N."/>
            <person name="Ovchinnikova G."/>
            <person name="Brumm P."/>
            <person name="Mead D."/>
            <person name="Woyke T."/>
        </authorList>
    </citation>
    <scope>NUCLEOTIDE SEQUENCE [LARGE SCALE GENOMIC DNA]</scope>
    <source>
        <strain evidence="1">Y4.1MC1</strain>
    </source>
</reference>
<accession>A0A7U3YHH5</accession>
<gene>
    <name evidence="1" type="ORF">GY4MC1_3208</name>
</gene>
<name>A0A7U3YHH5_GEOS0</name>
<proteinExistence type="predicted"/>
<evidence type="ECO:0000313" key="1">
    <source>
        <dbReference type="EMBL" id="ADP75885.1"/>
    </source>
</evidence>
<protein>
    <submittedName>
        <fullName evidence="1">Chorismate synthase</fullName>
    </submittedName>
</protein>
<dbReference type="KEGG" id="gmc:GY4MC1_3208"/>